<protein>
    <recommendedName>
        <fullName evidence="3">DUF945 domain-containing protein</fullName>
    </recommendedName>
</protein>
<proteinExistence type="predicted"/>
<dbReference type="OrthoDB" id="6716616at2"/>
<dbReference type="InterPro" id="IPR010352">
    <property type="entry name" value="DUF945"/>
</dbReference>
<accession>A0A1A7RE92</accession>
<sequence>MSKLIWGVGSLAVLSAAVVGGNLYADKNLNAYYENSQLSDVVEDIDIQYSHYKMGLMDGSVDWKLTLKPDPCNPKEVIVIHGHDEIKRGFKGYTVLSNFKIVKDQSHGKFANVIQGNISANTLVNWIGQTTTDVQIPAFKTVAETKKIHANASKLKIKTFSRPGQLTQVTEFSMIFPVVQVLDGAEQTMIQDLVLTTNQGLNKPQLESGFVEMQAASFKRIDSKMSGGMKGLDMRWETKINPNDVDFIGYIKASEMDFPGSPITQNLALNLELNKVNLQKVKAFRDVWHQVDNSCDAVTDSEPEMTKAFLAVVNQGFDFKSKNNTISLGGGSASASLDGKLMPGHQASIESFVKMVPSLLDFHADLKFDKNMLSAVMNNYLQLQGKSISGQEVESMFSSLESSGQGKRDGNDMVVSMQYKFGQKLFGKAVQQKD</sequence>
<dbReference type="STRING" id="1443941.A9J31_12115"/>
<keyword evidence="2" id="KW-1185">Reference proteome</keyword>
<evidence type="ECO:0000313" key="2">
    <source>
        <dbReference type="Proteomes" id="UP000185753"/>
    </source>
</evidence>
<dbReference type="EMBL" id="LZDS01000003">
    <property type="protein sequence ID" value="OBX29844.1"/>
    <property type="molecule type" value="Genomic_DNA"/>
</dbReference>
<dbReference type="RefSeq" id="WP_067762251.1">
    <property type="nucleotide sequence ID" value="NZ_JBLZYA010000007.1"/>
</dbReference>
<comment type="caution">
    <text evidence="1">The sequence shown here is derived from an EMBL/GenBank/DDBJ whole genome shotgun (WGS) entry which is preliminary data.</text>
</comment>
<organism evidence="1 2">
    <name type="scientific">Acinetobacter gandensis</name>
    <dbReference type="NCBI Taxonomy" id="1443941"/>
    <lineage>
        <taxon>Bacteria</taxon>
        <taxon>Pseudomonadati</taxon>
        <taxon>Pseudomonadota</taxon>
        <taxon>Gammaproteobacteria</taxon>
        <taxon>Moraxellales</taxon>
        <taxon>Moraxellaceae</taxon>
        <taxon>Acinetobacter</taxon>
    </lineage>
</organism>
<dbReference type="Proteomes" id="UP000185753">
    <property type="component" value="Unassembled WGS sequence"/>
</dbReference>
<evidence type="ECO:0008006" key="3">
    <source>
        <dbReference type="Google" id="ProtNLM"/>
    </source>
</evidence>
<dbReference type="AlphaFoldDB" id="A0A1A7RE92"/>
<reference evidence="2" key="1">
    <citation type="submission" date="2016-06" db="EMBL/GenBank/DDBJ databases">
        <authorList>
            <person name="Radolfova-Krizova L."/>
            <person name="Nemec A."/>
        </authorList>
    </citation>
    <scope>NUCLEOTIDE SEQUENCE [LARGE SCALE GENOMIC DNA]</scope>
    <source>
        <strain evidence="2">ANC 4275</strain>
    </source>
</reference>
<name>A0A1A7RE92_9GAMM</name>
<evidence type="ECO:0000313" key="1">
    <source>
        <dbReference type="EMBL" id="OBX29844.1"/>
    </source>
</evidence>
<dbReference type="Pfam" id="PF06097">
    <property type="entry name" value="DUF945"/>
    <property type="match status" value="1"/>
</dbReference>
<gene>
    <name evidence="1" type="ORF">A9J31_12115</name>
</gene>